<name>A0A9P5P9W8_9AGAR</name>
<sequence>MGAAVVNSEEGFREVWIAELPLEKRMFCQYPLTTIQVHKAQSLSEVERYVWTSIPIQEAEIEGRKEDASSSFSPPVLVLHTNRSIHFKHYVAKNNIRVVFDPVVLDLTPFTTSEKPLYRRHPFLPHRFLNVQQLPPMTCNNPSNALQRYPPRGALLHRQPEQVPPDSVFFKIEVSRTQVLMAWVVHVSSMPNRQPQGKRLGVLLPRSSLGGAIMVNVCERVRAGVGVGVDLDLEDRFCGSGSGGAEGFNDVSLSAYGGSPPPPPPPVVLFYGIHPSSSSYPLTNQNVFVSLVDALFNYNVVIFVLFSTTSTSHKSRSLKKPRKTPLEPPASSP</sequence>
<protein>
    <submittedName>
        <fullName evidence="2">Uncharacterized protein</fullName>
    </submittedName>
</protein>
<dbReference type="OrthoDB" id="2020758at2759"/>
<gene>
    <name evidence="2" type="ORF">BDP27DRAFT_1371682</name>
</gene>
<keyword evidence="3" id="KW-1185">Reference proteome</keyword>
<proteinExistence type="predicted"/>
<dbReference type="EMBL" id="JADNRY010000314">
    <property type="protein sequence ID" value="KAF9059257.1"/>
    <property type="molecule type" value="Genomic_DNA"/>
</dbReference>
<comment type="caution">
    <text evidence="2">The sequence shown here is derived from an EMBL/GenBank/DDBJ whole genome shotgun (WGS) entry which is preliminary data.</text>
</comment>
<evidence type="ECO:0000256" key="1">
    <source>
        <dbReference type="SAM" id="MobiDB-lite"/>
    </source>
</evidence>
<feature type="compositionally biased region" description="Basic residues" evidence="1">
    <location>
        <begin position="314"/>
        <end position="323"/>
    </location>
</feature>
<dbReference type="AlphaFoldDB" id="A0A9P5P9W8"/>
<accession>A0A9P5P9W8</accession>
<dbReference type="Proteomes" id="UP000772434">
    <property type="component" value="Unassembled WGS sequence"/>
</dbReference>
<reference evidence="2" key="1">
    <citation type="submission" date="2020-11" db="EMBL/GenBank/DDBJ databases">
        <authorList>
            <consortium name="DOE Joint Genome Institute"/>
            <person name="Ahrendt S."/>
            <person name="Riley R."/>
            <person name="Andreopoulos W."/>
            <person name="Labutti K."/>
            <person name="Pangilinan J."/>
            <person name="Ruiz-Duenas F.J."/>
            <person name="Barrasa J.M."/>
            <person name="Sanchez-Garcia M."/>
            <person name="Camarero S."/>
            <person name="Miyauchi S."/>
            <person name="Serrano A."/>
            <person name="Linde D."/>
            <person name="Babiker R."/>
            <person name="Drula E."/>
            <person name="Ayuso-Fernandez I."/>
            <person name="Pacheco R."/>
            <person name="Padilla G."/>
            <person name="Ferreira P."/>
            <person name="Barriuso J."/>
            <person name="Kellner H."/>
            <person name="Castanera R."/>
            <person name="Alfaro M."/>
            <person name="Ramirez L."/>
            <person name="Pisabarro A.G."/>
            <person name="Kuo A."/>
            <person name="Tritt A."/>
            <person name="Lipzen A."/>
            <person name="He G."/>
            <person name="Yan M."/>
            <person name="Ng V."/>
            <person name="Cullen D."/>
            <person name="Martin F."/>
            <person name="Rosso M.-N."/>
            <person name="Henrissat B."/>
            <person name="Hibbett D."/>
            <person name="Martinez A.T."/>
            <person name="Grigoriev I.V."/>
        </authorList>
    </citation>
    <scope>NUCLEOTIDE SEQUENCE</scope>
    <source>
        <strain evidence="2">AH 40177</strain>
    </source>
</reference>
<evidence type="ECO:0000313" key="2">
    <source>
        <dbReference type="EMBL" id="KAF9059257.1"/>
    </source>
</evidence>
<organism evidence="2 3">
    <name type="scientific">Rhodocollybia butyracea</name>
    <dbReference type="NCBI Taxonomy" id="206335"/>
    <lineage>
        <taxon>Eukaryota</taxon>
        <taxon>Fungi</taxon>
        <taxon>Dikarya</taxon>
        <taxon>Basidiomycota</taxon>
        <taxon>Agaricomycotina</taxon>
        <taxon>Agaricomycetes</taxon>
        <taxon>Agaricomycetidae</taxon>
        <taxon>Agaricales</taxon>
        <taxon>Marasmiineae</taxon>
        <taxon>Omphalotaceae</taxon>
        <taxon>Rhodocollybia</taxon>
    </lineage>
</organism>
<feature type="region of interest" description="Disordered" evidence="1">
    <location>
        <begin position="314"/>
        <end position="333"/>
    </location>
</feature>
<evidence type="ECO:0000313" key="3">
    <source>
        <dbReference type="Proteomes" id="UP000772434"/>
    </source>
</evidence>